<dbReference type="OrthoDB" id="9792660at2"/>
<organism evidence="6 7">
    <name type="scientific">Longibacter salinarum</name>
    <dbReference type="NCBI Taxonomy" id="1850348"/>
    <lineage>
        <taxon>Bacteria</taxon>
        <taxon>Pseudomonadati</taxon>
        <taxon>Rhodothermota</taxon>
        <taxon>Rhodothermia</taxon>
        <taxon>Rhodothermales</taxon>
        <taxon>Salisaetaceae</taxon>
        <taxon>Longibacter</taxon>
    </lineage>
</organism>
<dbReference type="RefSeq" id="WP_098075622.1">
    <property type="nucleotide sequence ID" value="NZ_PDEQ01000005.1"/>
</dbReference>
<evidence type="ECO:0000313" key="6">
    <source>
        <dbReference type="EMBL" id="PEN13028.1"/>
    </source>
</evidence>
<evidence type="ECO:0000256" key="3">
    <source>
        <dbReference type="SAM" id="Coils"/>
    </source>
</evidence>
<dbReference type="AlphaFoldDB" id="A0A2A8CXB5"/>
<dbReference type="PANTHER" id="PTHR23222:SF1">
    <property type="entry name" value="PROHIBITIN-2"/>
    <property type="match status" value="1"/>
</dbReference>
<dbReference type="Proteomes" id="UP000220102">
    <property type="component" value="Unassembled WGS sequence"/>
</dbReference>
<evidence type="ECO:0000256" key="4">
    <source>
        <dbReference type="SAM" id="Phobius"/>
    </source>
</evidence>
<evidence type="ECO:0000313" key="7">
    <source>
        <dbReference type="Proteomes" id="UP000220102"/>
    </source>
</evidence>
<evidence type="ECO:0000256" key="1">
    <source>
        <dbReference type="ARBA" id="ARBA00004167"/>
    </source>
</evidence>
<accession>A0A2A8CXB5</accession>
<keyword evidence="2 4" id="KW-0472">Membrane</keyword>
<dbReference type="SMART" id="SM00244">
    <property type="entry name" value="PHB"/>
    <property type="match status" value="1"/>
</dbReference>
<dbReference type="InterPro" id="IPR036013">
    <property type="entry name" value="Band_7/SPFH_dom_sf"/>
</dbReference>
<protein>
    <submittedName>
        <fullName evidence="6">Peptidase</fullName>
    </submittedName>
</protein>
<evidence type="ECO:0000256" key="2">
    <source>
        <dbReference type="ARBA" id="ARBA00023136"/>
    </source>
</evidence>
<dbReference type="Gene3D" id="3.30.479.30">
    <property type="entry name" value="Band 7 domain"/>
    <property type="match status" value="1"/>
</dbReference>
<dbReference type="PANTHER" id="PTHR23222">
    <property type="entry name" value="PROHIBITIN"/>
    <property type="match status" value="1"/>
</dbReference>
<gene>
    <name evidence="6" type="ORF">CRI94_10255</name>
</gene>
<keyword evidence="3" id="KW-0175">Coiled coil</keyword>
<dbReference type="InterPro" id="IPR000163">
    <property type="entry name" value="Prohibitin"/>
</dbReference>
<sequence length="277" mass="30758">MASYPNLTKAALRVGGAIVGLIFFAILIPGCMSTTVESGEAAVKYSVFGGTNLDNTVGEGLKVHAPWVDIIRYDVRVQEQLEKITALSSNGLSIGMDVSVRWKPDAGKLPQLHTTYGTDYYKKLVQPELRSAAREVVGLFTPEELYSSKREELQTEMIDRVRTGVETEYVTIEAVLIRDVRLPQQIQSAIENKLKEEQEAQRYEYTLQKEELEAERKRIEAEGEAEYQRIITESLSPEFLRFKGIEATRELAQSSNSKVVVVGGSESGGLPIILGGQ</sequence>
<dbReference type="PRINTS" id="PR00679">
    <property type="entry name" value="PROHIBITIN"/>
</dbReference>
<keyword evidence="4" id="KW-0812">Transmembrane</keyword>
<feature type="coiled-coil region" evidence="3">
    <location>
        <begin position="193"/>
        <end position="229"/>
    </location>
</feature>
<comment type="subcellular location">
    <subcellularLocation>
        <location evidence="1">Membrane</location>
        <topology evidence="1">Single-pass membrane protein</topology>
    </subcellularLocation>
</comment>
<comment type="caution">
    <text evidence="6">The sequence shown here is derived from an EMBL/GenBank/DDBJ whole genome shotgun (WGS) entry which is preliminary data.</text>
</comment>
<feature type="transmembrane region" description="Helical" evidence="4">
    <location>
        <begin position="12"/>
        <end position="30"/>
    </location>
</feature>
<reference evidence="6 7" key="1">
    <citation type="submission" date="2017-10" db="EMBL/GenBank/DDBJ databases">
        <title>Draft genome of Longibacter Salinarum.</title>
        <authorList>
            <person name="Goh K.M."/>
            <person name="Shamsir M.S."/>
            <person name="Lim S.W."/>
        </authorList>
    </citation>
    <scope>NUCLEOTIDE SEQUENCE [LARGE SCALE GENOMIC DNA]</scope>
    <source>
        <strain evidence="6 7">KCTC 52045</strain>
    </source>
</reference>
<dbReference type="GO" id="GO:0007005">
    <property type="term" value="P:mitochondrion organization"/>
    <property type="evidence" value="ECO:0007669"/>
    <property type="project" value="TreeGrafter"/>
</dbReference>
<name>A0A2A8CXB5_9BACT</name>
<keyword evidence="7" id="KW-1185">Reference proteome</keyword>
<keyword evidence="4" id="KW-1133">Transmembrane helix</keyword>
<dbReference type="SUPFAM" id="SSF117892">
    <property type="entry name" value="Band 7/SPFH domain"/>
    <property type="match status" value="1"/>
</dbReference>
<dbReference type="EMBL" id="PDEQ01000005">
    <property type="protein sequence ID" value="PEN13028.1"/>
    <property type="molecule type" value="Genomic_DNA"/>
</dbReference>
<feature type="domain" description="Band 7" evidence="5">
    <location>
        <begin position="31"/>
        <end position="194"/>
    </location>
</feature>
<dbReference type="GO" id="GO:0016020">
    <property type="term" value="C:membrane"/>
    <property type="evidence" value="ECO:0007669"/>
    <property type="project" value="UniProtKB-SubCell"/>
</dbReference>
<proteinExistence type="predicted"/>
<dbReference type="InterPro" id="IPR001107">
    <property type="entry name" value="Band_7"/>
</dbReference>
<dbReference type="CDD" id="cd03401">
    <property type="entry name" value="SPFH_prohibitin"/>
    <property type="match status" value="1"/>
</dbReference>
<dbReference type="Pfam" id="PF01145">
    <property type="entry name" value="Band_7"/>
    <property type="match status" value="1"/>
</dbReference>
<evidence type="ECO:0000259" key="5">
    <source>
        <dbReference type="SMART" id="SM00244"/>
    </source>
</evidence>